<dbReference type="EMBL" id="PFMR01000230">
    <property type="protein sequence ID" value="PIZ15821.1"/>
    <property type="molecule type" value="Genomic_DNA"/>
</dbReference>
<evidence type="ECO:0000259" key="1">
    <source>
        <dbReference type="Pfam" id="PF01863"/>
    </source>
</evidence>
<accession>A0A2M7S8J0</accession>
<dbReference type="Pfam" id="PF01863">
    <property type="entry name" value="YgjP-like"/>
    <property type="match status" value="1"/>
</dbReference>
<dbReference type="CDD" id="cd07344">
    <property type="entry name" value="M48_yhfN_like"/>
    <property type="match status" value="1"/>
</dbReference>
<evidence type="ECO:0000313" key="3">
    <source>
        <dbReference type="Proteomes" id="UP000229307"/>
    </source>
</evidence>
<proteinExistence type="predicted"/>
<name>A0A2M7S8J0_9BACT</name>
<dbReference type="AlphaFoldDB" id="A0A2M7S8J0"/>
<dbReference type="PANTHER" id="PTHR30399:SF1">
    <property type="entry name" value="UTP PYROPHOSPHATASE"/>
    <property type="match status" value="1"/>
</dbReference>
<organism evidence="2 3">
    <name type="scientific">Candidatus Desantisbacteria bacterium CG_4_10_14_0_8_um_filter_48_22</name>
    <dbReference type="NCBI Taxonomy" id="1974543"/>
    <lineage>
        <taxon>Bacteria</taxon>
        <taxon>Candidatus Desantisiibacteriota</taxon>
    </lineage>
</organism>
<dbReference type="InterPro" id="IPR002725">
    <property type="entry name" value="YgjP-like_metallopeptidase"/>
</dbReference>
<gene>
    <name evidence="2" type="ORF">COY52_08750</name>
</gene>
<comment type="caution">
    <text evidence="2">The sequence shown here is derived from an EMBL/GenBank/DDBJ whole genome shotgun (WGS) entry which is preliminary data.</text>
</comment>
<feature type="domain" description="YgjP-like metallopeptidase" evidence="1">
    <location>
        <begin position="65"/>
        <end position="168"/>
    </location>
</feature>
<reference evidence="3" key="1">
    <citation type="submission" date="2017-09" db="EMBL/GenBank/DDBJ databases">
        <title>Depth-based differentiation of microbial function through sediment-hosted aquifers and enrichment of novel symbionts in the deep terrestrial subsurface.</title>
        <authorList>
            <person name="Probst A.J."/>
            <person name="Ladd B."/>
            <person name="Jarett J.K."/>
            <person name="Geller-Mcgrath D.E."/>
            <person name="Sieber C.M.K."/>
            <person name="Emerson J.B."/>
            <person name="Anantharaman K."/>
            <person name="Thomas B.C."/>
            <person name="Malmstrom R."/>
            <person name="Stieglmeier M."/>
            <person name="Klingl A."/>
            <person name="Woyke T."/>
            <person name="Ryan C.M."/>
            <person name="Banfield J.F."/>
        </authorList>
    </citation>
    <scope>NUCLEOTIDE SEQUENCE [LARGE SCALE GENOMIC DNA]</scope>
</reference>
<dbReference type="InterPro" id="IPR053136">
    <property type="entry name" value="UTP_pyrophosphatase-like"/>
</dbReference>
<sequence length="183" mass="22385">MEVSDTRSFRFVHRDIKYPRVELKTGELVIVLPYGQKPEDILKRNKKWIVQKEGFIKKCLADASKLKIAKRENKEFRKLIESLAKKISYDLRLKINHIYFRKMRTKWASCSLRNNLTVNQLAGYLPEYLLRYIIFHEVTHIRERRHNIRFWNTMKRRFQNYQKLEKDLFAYWFLINKSVKKSD</sequence>
<protein>
    <recommendedName>
        <fullName evidence="1">YgjP-like metallopeptidase domain-containing protein</fullName>
    </recommendedName>
</protein>
<dbReference type="Proteomes" id="UP000229307">
    <property type="component" value="Unassembled WGS sequence"/>
</dbReference>
<dbReference type="Gene3D" id="3.30.2010.10">
    <property type="entry name" value="Metalloproteases ('zincins'), catalytic domain"/>
    <property type="match status" value="1"/>
</dbReference>
<dbReference type="PANTHER" id="PTHR30399">
    <property type="entry name" value="UNCHARACTERIZED PROTEIN YGJP"/>
    <property type="match status" value="1"/>
</dbReference>
<evidence type="ECO:0000313" key="2">
    <source>
        <dbReference type="EMBL" id="PIZ15821.1"/>
    </source>
</evidence>